<evidence type="ECO:0000313" key="2">
    <source>
        <dbReference type="EMBL" id="CAB3745845.1"/>
    </source>
</evidence>
<sequence>MPKSNQEFGSPYANPWIPTSEHYHAVCSLNENGPIDHARALAHQLLVHGRAANEWEALAMATAQVQSVRQIVDGERLHRAARRQLEAERAAARKRHAPGVPAALSSVT</sequence>
<proteinExistence type="predicted"/>
<dbReference type="Proteomes" id="UP000494363">
    <property type="component" value="Unassembled WGS sequence"/>
</dbReference>
<dbReference type="AlphaFoldDB" id="A0A6J5CYB8"/>
<evidence type="ECO:0000313" key="3">
    <source>
        <dbReference type="Proteomes" id="UP000494363"/>
    </source>
</evidence>
<dbReference type="EMBL" id="CADIKH010000001">
    <property type="protein sequence ID" value="CAB3745845.1"/>
    <property type="molecule type" value="Genomic_DNA"/>
</dbReference>
<keyword evidence="3" id="KW-1185">Reference proteome</keyword>
<accession>A0A6J5CYB8</accession>
<evidence type="ECO:0000256" key="1">
    <source>
        <dbReference type="SAM" id="MobiDB-lite"/>
    </source>
</evidence>
<dbReference type="RefSeq" id="WP_175224039.1">
    <property type="nucleotide sequence ID" value="NZ_CADIKH010000001.1"/>
</dbReference>
<gene>
    <name evidence="2" type="ORF">LMG29542_00058</name>
</gene>
<name>A0A6J5CYB8_9BURK</name>
<feature type="region of interest" description="Disordered" evidence="1">
    <location>
        <begin position="88"/>
        <end position="108"/>
    </location>
</feature>
<reference evidence="2 3" key="1">
    <citation type="submission" date="2020-04" db="EMBL/GenBank/DDBJ databases">
        <authorList>
            <person name="De Canck E."/>
        </authorList>
    </citation>
    <scope>NUCLEOTIDE SEQUENCE [LARGE SCALE GENOMIC DNA]</scope>
    <source>
        <strain evidence="2 3">LMG 29542</strain>
    </source>
</reference>
<protein>
    <submittedName>
        <fullName evidence="2">Uncharacterized protein</fullName>
    </submittedName>
</protein>
<organism evidence="2 3">
    <name type="scientific">Paraburkholderia humisilvae</name>
    <dbReference type="NCBI Taxonomy" id="627669"/>
    <lineage>
        <taxon>Bacteria</taxon>
        <taxon>Pseudomonadati</taxon>
        <taxon>Pseudomonadota</taxon>
        <taxon>Betaproteobacteria</taxon>
        <taxon>Burkholderiales</taxon>
        <taxon>Burkholderiaceae</taxon>
        <taxon>Paraburkholderia</taxon>
    </lineage>
</organism>